<proteinExistence type="predicted"/>
<dbReference type="Proteomes" id="UP000467379">
    <property type="component" value="Chromosome"/>
</dbReference>
<reference evidence="1 2" key="1">
    <citation type="journal article" date="2019" name="Emerg. Microbes Infect.">
        <title>Comprehensive subspecies identification of 175 nontuberculous mycobacteria species based on 7547 genomic profiles.</title>
        <authorList>
            <person name="Matsumoto Y."/>
            <person name="Kinjo T."/>
            <person name="Motooka D."/>
            <person name="Nabeya D."/>
            <person name="Jung N."/>
            <person name="Uechi K."/>
            <person name="Horii T."/>
            <person name="Iida T."/>
            <person name="Fujita J."/>
            <person name="Nakamura S."/>
        </authorList>
    </citation>
    <scope>NUCLEOTIDE SEQUENCE [LARGE SCALE GENOMIC DNA]</scope>
    <source>
        <strain evidence="1 2">JCM 12687</strain>
    </source>
</reference>
<dbReference type="InterPro" id="IPR036508">
    <property type="entry name" value="Chitin-bd_dom_sf"/>
</dbReference>
<gene>
    <name evidence="1" type="ORF">MBRA_29840</name>
</gene>
<protein>
    <submittedName>
        <fullName evidence="1">Uncharacterized protein</fullName>
    </submittedName>
</protein>
<name>A0ABM7KP60_9MYCO</name>
<keyword evidence="2" id="KW-1185">Reference proteome</keyword>
<sequence>MLVQIGSLVGGQLRGYAVISDVRRVRGVERLFSETATARNVMTTNAAKDSELFGKIKQVAGTGAVVVGVGWVSVASLPVAHMQPMRIPTGEFNACPSGDVAELQYVRDPRDPNAFYVCAGGVPQQHRRCRSGFILNMHRTPPVCLQFTNPYKP</sequence>
<accession>A0ABM7KP60</accession>
<organism evidence="1 2">
    <name type="scientific">Mycobacterium branderi</name>
    <dbReference type="NCBI Taxonomy" id="43348"/>
    <lineage>
        <taxon>Bacteria</taxon>
        <taxon>Bacillati</taxon>
        <taxon>Actinomycetota</taxon>
        <taxon>Actinomycetes</taxon>
        <taxon>Mycobacteriales</taxon>
        <taxon>Mycobacteriaceae</taxon>
        <taxon>Mycobacterium</taxon>
    </lineage>
</organism>
<evidence type="ECO:0000313" key="2">
    <source>
        <dbReference type="Proteomes" id="UP000467379"/>
    </source>
</evidence>
<evidence type="ECO:0000313" key="1">
    <source>
        <dbReference type="EMBL" id="BBZ12789.1"/>
    </source>
</evidence>
<dbReference type="EMBL" id="AP022606">
    <property type="protein sequence ID" value="BBZ12789.1"/>
    <property type="molecule type" value="Genomic_DNA"/>
</dbReference>
<dbReference type="SUPFAM" id="SSF57625">
    <property type="entry name" value="Invertebrate chitin-binding proteins"/>
    <property type="match status" value="1"/>
</dbReference>